<reference evidence="12" key="1">
    <citation type="submission" date="2016-11" db="UniProtKB">
        <authorList>
            <consortium name="WormBaseParasite"/>
        </authorList>
    </citation>
    <scope>IDENTIFICATION</scope>
</reference>
<dbReference type="Proteomes" id="UP000095280">
    <property type="component" value="Unplaced"/>
</dbReference>
<dbReference type="GO" id="GO:0016324">
    <property type="term" value="C:apical plasma membrane"/>
    <property type="evidence" value="ECO:0007669"/>
    <property type="project" value="UniProtKB-ARBA"/>
</dbReference>
<keyword evidence="6" id="KW-0067">ATP-binding</keyword>
<evidence type="ECO:0000313" key="11">
    <source>
        <dbReference type="Proteomes" id="UP000095280"/>
    </source>
</evidence>
<dbReference type="GO" id="GO:0016887">
    <property type="term" value="F:ATP hydrolysis activity"/>
    <property type="evidence" value="ECO:0007669"/>
    <property type="project" value="InterPro"/>
</dbReference>
<evidence type="ECO:0000256" key="4">
    <source>
        <dbReference type="ARBA" id="ARBA00022692"/>
    </source>
</evidence>
<keyword evidence="7" id="KW-1133">Transmembrane helix</keyword>
<keyword evidence="8" id="KW-0472">Membrane</keyword>
<accession>A0A1I8GSW4</accession>
<evidence type="ECO:0000256" key="3">
    <source>
        <dbReference type="ARBA" id="ARBA00022448"/>
    </source>
</evidence>
<evidence type="ECO:0000313" key="12">
    <source>
        <dbReference type="WBParaSite" id="maker-uti_cns_0003020-snap-gene-0.2-mRNA-1"/>
    </source>
</evidence>
<evidence type="ECO:0000256" key="6">
    <source>
        <dbReference type="ARBA" id="ARBA00022840"/>
    </source>
</evidence>
<evidence type="ECO:0000259" key="10">
    <source>
        <dbReference type="PROSITE" id="PS50893"/>
    </source>
</evidence>
<dbReference type="InterPro" id="IPR027417">
    <property type="entry name" value="P-loop_NTPase"/>
</dbReference>
<keyword evidence="3" id="KW-0813">Transport</keyword>
<dbReference type="InterPro" id="IPR003439">
    <property type="entry name" value="ABC_transporter-like_ATP-bd"/>
</dbReference>
<keyword evidence="5" id="KW-0547">Nucleotide-binding</keyword>
<feature type="region of interest" description="Disordered" evidence="9">
    <location>
        <begin position="1"/>
        <end position="32"/>
    </location>
</feature>
<evidence type="ECO:0000256" key="8">
    <source>
        <dbReference type="ARBA" id="ARBA00023136"/>
    </source>
</evidence>
<keyword evidence="11" id="KW-1185">Reference proteome</keyword>
<dbReference type="GO" id="GO:0008514">
    <property type="term" value="F:organic anion transmembrane transporter activity"/>
    <property type="evidence" value="ECO:0007669"/>
    <property type="project" value="UniProtKB-ARBA"/>
</dbReference>
<dbReference type="Pfam" id="PF00005">
    <property type="entry name" value="ABC_tran"/>
    <property type="match status" value="1"/>
</dbReference>
<organism evidence="11 12">
    <name type="scientific">Macrostomum lignano</name>
    <dbReference type="NCBI Taxonomy" id="282301"/>
    <lineage>
        <taxon>Eukaryota</taxon>
        <taxon>Metazoa</taxon>
        <taxon>Spiralia</taxon>
        <taxon>Lophotrochozoa</taxon>
        <taxon>Platyhelminthes</taxon>
        <taxon>Rhabditophora</taxon>
        <taxon>Macrostomorpha</taxon>
        <taxon>Macrostomida</taxon>
        <taxon>Macrostomidae</taxon>
        <taxon>Macrostomum</taxon>
    </lineage>
</organism>
<protein>
    <submittedName>
        <fullName evidence="12">Broad substrate specificity ATP-binding cassette transporter ABCG2</fullName>
    </submittedName>
</protein>
<dbReference type="GO" id="GO:0015562">
    <property type="term" value="F:efflux transmembrane transporter activity"/>
    <property type="evidence" value="ECO:0007669"/>
    <property type="project" value="UniProtKB-ARBA"/>
</dbReference>
<dbReference type="AlphaFoldDB" id="A0A1I8GSW4"/>
<comment type="similarity">
    <text evidence="2">Belongs to the ABC transporter superfamily. ABCG family. Eye pigment precursor importer (TC 3.A.1.204) subfamily.</text>
</comment>
<dbReference type="SUPFAM" id="SSF52540">
    <property type="entry name" value="P-loop containing nucleoside triphosphate hydrolases"/>
    <property type="match status" value="1"/>
</dbReference>
<name>A0A1I8GSW4_9PLAT</name>
<dbReference type="SMART" id="SM00382">
    <property type="entry name" value="AAA"/>
    <property type="match status" value="1"/>
</dbReference>
<feature type="compositionally biased region" description="Low complexity" evidence="9">
    <location>
        <begin position="462"/>
        <end position="471"/>
    </location>
</feature>
<feature type="domain" description="ABC transporter" evidence="10">
    <location>
        <begin position="194"/>
        <end position="441"/>
    </location>
</feature>
<keyword evidence="4" id="KW-0812">Transmembrane</keyword>
<evidence type="ECO:0000256" key="7">
    <source>
        <dbReference type="ARBA" id="ARBA00022989"/>
    </source>
</evidence>
<feature type="region of interest" description="Disordered" evidence="9">
    <location>
        <begin position="462"/>
        <end position="493"/>
    </location>
</feature>
<dbReference type="PANTHER" id="PTHR48041">
    <property type="entry name" value="ABC TRANSPORTER G FAMILY MEMBER 28"/>
    <property type="match status" value="1"/>
</dbReference>
<dbReference type="Pfam" id="PF01061">
    <property type="entry name" value="ABC2_membrane"/>
    <property type="match status" value="1"/>
</dbReference>
<dbReference type="PANTHER" id="PTHR48041:SF116">
    <property type="entry name" value="PROTEIN BROWN"/>
    <property type="match status" value="1"/>
</dbReference>
<dbReference type="Gene3D" id="3.40.50.300">
    <property type="entry name" value="P-loop containing nucleotide triphosphate hydrolases"/>
    <property type="match status" value="1"/>
</dbReference>
<feature type="compositionally biased region" description="Acidic residues" evidence="9">
    <location>
        <begin position="472"/>
        <end position="487"/>
    </location>
</feature>
<dbReference type="PROSITE" id="PS50893">
    <property type="entry name" value="ABC_TRANSPORTER_2"/>
    <property type="match status" value="1"/>
</dbReference>
<evidence type="ECO:0000256" key="9">
    <source>
        <dbReference type="SAM" id="MobiDB-lite"/>
    </source>
</evidence>
<dbReference type="CDD" id="cd03213">
    <property type="entry name" value="ABCG_EPDR"/>
    <property type="match status" value="1"/>
</dbReference>
<dbReference type="GO" id="GO:0140359">
    <property type="term" value="F:ABC-type transporter activity"/>
    <property type="evidence" value="ECO:0007669"/>
    <property type="project" value="InterPro"/>
</dbReference>
<comment type="subcellular location">
    <subcellularLocation>
        <location evidence="1">Membrane</location>
        <topology evidence="1">Multi-pass membrane protein</topology>
    </subcellularLocation>
</comment>
<proteinExistence type="inferred from homology"/>
<dbReference type="InterPro" id="IPR050352">
    <property type="entry name" value="ABCG_transporters"/>
</dbReference>
<evidence type="ECO:0000256" key="2">
    <source>
        <dbReference type="ARBA" id="ARBA00005814"/>
    </source>
</evidence>
<evidence type="ECO:0000256" key="1">
    <source>
        <dbReference type="ARBA" id="ARBA00004141"/>
    </source>
</evidence>
<dbReference type="InterPro" id="IPR013525">
    <property type="entry name" value="ABC2_TM"/>
</dbReference>
<sequence>MDATPPSGRSSVGYRSLTSAGPGDSGECQSPTAAAVSNYGSLESANRVSLVSFSKEEDAVDIGVAGDSSALANRASLTSVGQYLRDQLPKPAARRTDNRPLLSESQASLGAASRVLLGERSGADDGPNSVGGGNGANRDVLGDHVIGDGGCYSRDLASSTGELAGGAYYRRSSCSGGSAYSGRSRAGSARGSVISFRDVGYEVSVKRFPWSRPVRKVVLTDVSGLMRPGLNAIMGPTGCGKTSLLDVLACRKDPRCVTGRVLIDGQSPPDNFKRVSGYVVQDDIVMGTLTVRENLYFSASVRLPGNWTREERMQKVEAVIAELGLAKVADSKIGTELIRGVSGGERKRTNIGMELITDPSVLFLDEPTTGLDAFTAGSVIRTMRSLANRGRTVVFSIHQPKYSIYRLFSYLTLLVNGEVIYHGRAGSAPLKYFKDLGYICDTHNSPPDFFMDMVHGELPAGAAGGQALDQADPLDDEDVEPAVEPDQDAQKDQSNAIAQHLVNEWRRSQLARSIERSVEEICQGAAQINNGGGGSGSVQTRQLSRRAYPTGFGNQLLHVSWRTWLNLFRNPQSSVIQLIVYLFFGLSIGTVFFGLDTSLESGIQNRQGLFFFLTLQMVFVNLSAVEVFIKERAVFIHENSSGFYSVLVYFLAKILCDMLPIKTLPVLLFMPIIYFMAQLRLEAGAFLFYQLNLVLATCAACGVAFFVSASVSVFGIANILISIMYVFMMVFGGFLINIASVGWLSWCRYLSVFYYAYAGLSVNEFSGMRFCPTRPEPNVTRTCKDGSTVLNDQQIPHSTPWNLWSNELGMFCIMLVFLLLCYVQLCRINKYK</sequence>
<dbReference type="FunFam" id="3.40.50.300:FF:000622">
    <property type="entry name" value="ATP-binding cassette sub-family G member 2"/>
    <property type="match status" value="1"/>
</dbReference>
<evidence type="ECO:0000256" key="5">
    <source>
        <dbReference type="ARBA" id="ARBA00022741"/>
    </source>
</evidence>
<dbReference type="GO" id="GO:0005524">
    <property type="term" value="F:ATP binding"/>
    <property type="evidence" value="ECO:0007669"/>
    <property type="project" value="UniProtKB-KW"/>
</dbReference>
<dbReference type="WBParaSite" id="maker-uti_cns_0003020-snap-gene-0.2-mRNA-1">
    <property type="protein sequence ID" value="maker-uti_cns_0003020-snap-gene-0.2-mRNA-1"/>
    <property type="gene ID" value="maker-uti_cns_0003020-snap-gene-0.2"/>
</dbReference>
<dbReference type="InterPro" id="IPR003593">
    <property type="entry name" value="AAA+_ATPase"/>
</dbReference>